<dbReference type="EC" id="1.1.1.100" evidence="4"/>
<dbReference type="SUPFAM" id="SSF51735">
    <property type="entry name" value="NAD(P)-binding Rossmann-fold domains"/>
    <property type="match status" value="1"/>
</dbReference>
<dbReference type="InterPro" id="IPR036291">
    <property type="entry name" value="NAD(P)-bd_dom_sf"/>
</dbReference>
<dbReference type="SMART" id="SM00822">
    <property type="entry name" value="PKS_KR"/>
    <property type="match status" value="1"/>
</dbReference>
<dbReference type="AlphaFoldDB" id="A0A840F0D3"/>
<dbReference type="InterPro" id="IPR057326">
    <property type="entry name" value="KR_dom"/>
</dbReference>
<evidence type="ECO:0000256" key="1">
    <source>
        <dbReference type="ARBA" id="ARBA00006484"/>
    </source>
</evidence>
<keyword evidence="2 4" id="KW-0560">Oxidoreductase</keyword>
<dbReference type="PANTHER" id="PTHR42760:SF133">
    <property type="entry name" value="3-OXOACYL-[ACYL-CARRIER-PROTEIN] REDUCTASE"/>
    <property type="match status" value="1"/>
</dbReference>
<dbReference type="GO" id="GO:0048038">
    <property type="term" value="F:quinone binding"/>
    <property type="evidence" value="ECO:0007669"/>
    <property type="project" value="TreeGrafter"/>
</dbReference>
<dbReference type="RefSeq" id="WP_183370498.1">
    <property type="nucleotide sequence ID" value="NZ_BAABHL010000065.1"/>
</dbReference>
<proteinExistence type="inferred from homology"/>
<feature type="domain" description="Ketoreductase" evidence="3">
    <location>
        <begin position="1"/>
        <end position="179"/>
    </location>
</feature>
<accession>A0A840F0D3</accession>
<comment type="similarity">
    <text evidence="1">Belongs to the short-chain dehydrogenases/reductases (SDR) family.</text>
</comment>
<dbReference type="Pfam" id="PF13561">
    <property type="entry name" value="adh_short_C2"/>
    <property type="match status" value="1"/>
</dbReference>
<sequence length="237" mass="24866">MTALVLGGAGGIGAAVTARIVRREPVLVTYLDHAERAQGLVAELSDGHELRAVRADITTTTDVLAAFDAAEELGPIDVVVDCVGGWDFPRLTEVSDDEIDASLALNLRSALLVLREAARRVVDDGRIVLLSSAAVAMAPARQATYVAAKAGVEGAARVAAKELARRRVTVNVVRPGSTDTETLHRTTAEKAIEAMRKSNAMRRLGTPDDVAAAVDLLLSPDAGWVTGQILDADGGLR</sequence>
<dbReference type="PRINTS" id="PR00081">
    <property type="entry name" value="GDHRDH"/>
</dbReference>
<gene>
    <name evidence="4" type="ORF">BKA16_002008</name>
</gene>
<evidence type="ECO:0000313" key="5">
    <source>
        <dbReference type="Proteomes" id="UP000551501"/>
    </source>
</evidence>
<evidence type="ECO:0000256" key="2">
    <source>
        <dbReference type="ARBA" id="ARBA00023002"/>
    </source>
</evidence>
<dbReference type="EMBL" id="JACIFP010000001">
    <property type="protein sequence ID" value="MBB4135456.1"/>
    <property type="molecule type" value="Genomic_DNA"/>
</dbReference>
<keyword evidence="5" id="KW-1185">Reference proteome</keyword>
<protein>
    <submittedName>
        <fullName evidence="4">3-oxoacyl-[acyl-carrier protein] reductase</fullName>
        <ecNumber evidence="4">1.1.1.100</ecNumber>
    </submittedName>
</protein>
<name>A0A840F0D3_9ACTN</name>
<dbReference type="InterPro" id="IPR002347">
    <property type="entry name" value="SDR_fam"/>
</dbReference>
<dbReference type="GO" id="GO:0006633">
    <property type="term" value="P:fatty acid biosynthetic process"/>
    <property type="evidence" value="ECO:0007669"/>
    <property type="project" value="TreeGrafter"/>
</dbReference>
<dbReference type="Proteomes" id="UP000551501">
    <property type="component" value="Unassembled WGS sequence"/>
</dbReference>
<dbReference type="PANTHER" id="PTHR42760">
    <property type="entry name" value="SHORT-CHAIN DEHYDROGENASES/REDUCTASES FAMILY MEMBER"/>
    <property type="match status" value="1"/>
</dbReference>
<comment type="caution">
    <text evidence="4">The sequence shown here is derived from an EMBL/GenBank/DDBJ whole genome shotgun (WGS) entry which is preliminary data.</text>
</comment>
<evidence type="ECO:0000259" key="3">
    <source>
        <dbReference type="SMART" id="SM00822"/>
    </source>
</evidence>
<dbReference type="GO" id="GO:0004316">
    <property type="term" value="F:3-oxoacyl-[acyl-carrier-protein] reductase (NADPH) activity"/>
    <property type="evidence" value="ECO:0007669"/>
    <property type="project" value="UniProtKB-EC"/>
</dbReference>
<reference evidence="4 5" key="1">
    <citation type="submission" date="2020-08" db="EMBL/GenBank/DDBJ databases">
        <title>Sequencing the genomes of 1000 actinobacteria strains.</title>
        <authorList>
            <person name="Klenk H.-P."/>
        </authorList>
    </citation>
    <scope>NUCLEOTIDE SEQUENCE [LARGE SCALE GENOMIC DNA]</scope>
    <source>
        <strain evidence="4 5">DSM 45298</strain>
    </source>
</reference>
<organism evidence="4 5">
    <name type="scientific">Gordonia humi</name>
    <dbReference type="NCBI Taxonomy" id="686429"/>
    <lineage>
        <taxon>Bacteria</taxon>
        <taxon>Bacillati</taxon>
        <taxon>Actinomycetota</taxon>
        <taxon>Actinomycetes</taxon>
        <taxon>Mycobacteriales</taxon>
        <taxon>Gordoniaceae</taxon>
        <taxon>Gordonia</taxon>
    </lineage>
</organism>
<dbReference type="Gene3D" id="3.40.50.720">
    <property type="entry name" value="NAD(P)-binding Rossmann-like Domain"/>
    <property type="match status" value="1"/>
</dbReference>
<evidence type="ECO:0000313" key="4">
    <source>
        <dbReference type="EMBL" id="MBB4135456.1"/>
    </source>
</evidence>